<feature type="compositionally biased region" description="Polar residues" evidence="6">
    <location>
        <begin position="809"/>
        <end position="821"/>
    </location>
</feature>
<feature type="region of interest" description="Disordered" evidence="6">
    <location>
        <begin position="856"/>
        <end position="877"/>
    </location>
</feature>
<reference evidence="8 9" key="1">
    <citation type="journal article" date="2016" name="BMC Genomics">
        <title>Comparative genomics reveals Cyclospora cayetanensis possesses coccidia-like metabolism and invasion components but unique surface antigens.</title>
        <authorList>
            <person name="Liu S."/>
            <person name="Wang L."/>
            <person name="Zheng H."/>
            <person name="Xu Z."/>
            <person name="Roellig D.M."/>
            <person name="Li N."/>
            <person name="Frace M.A."/>
            <person name="Tang K."/>
            <person name="Arrowood M.J."/>
            <person name="Moss D.M."/>
            <person name="Zhang L."/>
            <person name="Feng Y."/>
            <person name="Xiao L."/>
        </authorList>
    </citation>
    <scope>NUCLEOTIDE SEQUENCE [LARGE SCALE GENOMIC DNA]</scope>
    <source>
        <strain evidence="8 9">CHN_HEN01</strain>
    </source>
</reference>
<evidence type="ECO:0000256" key="3">
    <source>
        <dbReference type="ARBA" id="ARBA00022741"/>
    </source>
</evidence>
<dbReference type="VEuPathDB" id="ToxoDB:cyc_04371"/>
<keyword evidence="3" id="KW-0547">Nucleotide-binding</keyword>
<feature type="region of interest" description="Disordered" evidence="6">
    <location>
        <begin position="332"/>
        <end position="372"/>
    </location>
</feature>
<dbReference type="VEuPathDB" id="ToxoDB:LOC34620911"/>
<dbReference type="PROSITE" id="PS50011">
    <property type="entry name" value="PROTEIN_KINASE_DOM"/>
    <property type="match status" value="1"/>
</dbReference>
<feature type="compositionally biased region" description="Low complexity" evidence="6">
    <location>
        <begin position="584"/>
        <end position="593"/>
    </location>
</feature>
<dbReference type="InParanoid" id="A0A1D3CY34"/>
<keyword evidence="5" id="KW-0067">ATP-binding</keyword>
<proteinExistence type="predicted"/>
<dbReference type="PANTHER" id="PTHR24345">
    <property type="entry name" value="SERINE/THREONINE-PROTEIN KINASE PLK"/>
    <property type="match status" value="1"/>
</dbReference>
<evidence type="ECO:0000256" key="4">
    <source>
        <dbReference type="ARBA" id="ARBA00022777"/>
    </source>
</evidence>
<dbReference type="GO" id="GO:0004674">
    <property type="term" value="F:protein serine/threonine kinase activity"/>
    <property type="evidence" value="ECO:0007669"/>
    <property type="project" value="UniProtKB-KW"/>
</dbReference>
<evidence type="ECO:0000256" key="2">
    <source>
        <dbReference type="ARBA" id="ARBA00022679"/>
    </source>
</evidence>
<organism evidence="8 9">
    <name type="scientific">Cyclospora cayetanensis</name>
    <dbReference type="NCBI Taxonomy" id="88456"/>
    <lineage>
        <taxon>Eukaryota</taxon>
        <taxon>Sar</taxon>
        <taxon>Alveolata</taxon>
        <taxon>Apicomplexa</taxon>
        <taxon>Conoidasida</taxon>
        <taxon>Coccidia</taxon>
        <taxon>Eucoccidiorida</taxon>
        <taxon>Eimeriorina</taxon>
        <taxon>Eimeriidae</taxon>
        <taxon>Cyclospora</taxon>
    </lineage>
</organism>
<evidence type="ECO:0000259" key="7">
    <source>
        <dbReference type="PROSITE" id="PS50011"/>
    </source>
</evidence>
<feature type="compositionally biased region" description="Low complexity" evidence="6">
    <location>
        <begin position="463"/>
        <end position="472"/>
    </location>
</feature>
<dbReference type="GO" id="GO:0005634">
    <property type="term" value="C:nucleus"/>
    <property type="evidence" value="ECO:0007669"/>
    <property type="project" value="TreeGrafter"/>
</dbReference>
<evidence type="ECO:0000313" key="9">
    <source>
        <dbReference type="Proteomes" id="UP000095192"/>
    </source>
</evidence>
<name>A0A1D3CY34_9EIME</name>
<feature type="region of interest" description="Disordered" evidence="6">
    <location>
        <begin position="1164"/>
        <end position="1189"/>
    </location>
</feature>
<dbReference type="GO" id="GO:0005524">
    <property type="term" value="F:ATP binding"/>
    <property type="evidence" value="ECO:0007669"/>
    <property type="project" value="UniProtKB-KW"/>
</dbReference>
<evidence type="ECO:0000256" key="1">
    <source>
        <dbReference type="ARBA" id="ARBA00022527"/>
    </source>
</evidence>
<dbReference type="PANTHER" id="PTHR24345:SF91">
    <property type="entry name" value="SERINE_THREONINE-PROTEIN KINASE PLK4"/>
    <property type="match status" value="1"/>
</dbReference>
<sequence>MNIRCAASAALGPLASGATAAARQIGSNGHAATAMPGPPITQSPSSSNMCHSQGSRGRAGGLSEGVARRLLYQALLGLSSLHRRGIALQDFSLENCLLFVSPPANSRPQHTDASQYEGCLPEDDWEVTVKVCDPGQAVCFREEPTPYAGSFGKAFRPPESFPLEDTSSTTSDGGEHPYLASRVDSWCFGWSAFYLLTVRLGELPEVLAAIKEKRALDASTATKRLLSQFKEGARADTLQLSEVFVRDAGVEAGADGSNSRAPPVERPIIPERFQGHLRQQLCREGRPSHTLLMQGQYKAQQHTVQQQRLQQAVISMNEADRRPPLQSISALKQHESHQTHHLTPRQPPKLEAQPDPQQQHHDNTPNPNDSKQKQLLHQVQLLHHHQKAEPLAERHQPLQETQQEEPSQTNQHNLEQQYFHQPQKRQSFHREMPKPWQSEAQQHQKQQEPQPLESSNSEKTVPRQQQNMQRQQKSFYRGPGHEGPERLPSLRMSQQISHQHQLQQKLQQHPVQREHKTWIEDREHQQTQHQKVQSGLQLSQHAGQCGGLFLASGSTSDISEVGESAAALSVAAPSHLLRKPRPPSAASSAAAALPPAPKERLRYSGSNKDSSSCRGVAACVGPAAVFPAPSFAKSESGGSQHPGCPSQKALLPGKLSCSSDVSSHSAASPGVPNLPRVPGACLAAVQPSPQEFQIYTPPSVHGRTSESPYPISSGLGSSLSPSSGAVSREGSSELLARHTPTRSLSPQQAPCATGRLSPPHQPQRQQIPGKLESLKQRSPGSRCSKESDSPSVLRYFSGLRTYKPRQQRLTRSGTEPSMISQQTTSTQILSHEGPLASSSVNAQEGSLCTEVERGALHPEKPQKQPLGKLLQQQGMHRRRCPSFELEPLPAPQTNPSELKLPQMQMQQHSLCGAVSLQAKMTEQLRERPPPAVARVPSDHQEPGASWDMQNQQQQKSGIQSGARVALPAATVTNEAPGIGPKARSSPIIPGAAQRLASCPPGDRQLLLLQPTTVLLPHQVPVAVCPLALQLQQQQKSTQHWTQQPSHPSATAALMWTPQLRQQHPMRMCCLSPLPAAAAIPVRQAYAGAQTAFPCLPPKRHPHQYVEKHEQPTKQQKGALAGDAENHLGYSHMLQQQLLLQRHYAELLKQQQELLIQQKHQQMWQQQKLPSRKHISRSTARSAEVRQGTP</sequence>
<keyword evidence="2" id="KW-0808">Transferase</keyword>
<feature type="compositionally biased region" description="Low complexity" evidence="6">
    <location>
        <begin position="493"/>
        <end position="509"/>
    </location>
</feature>
<keyword evidence="1" id="KW-0723">Serine/threonine-protein kinase</keyword>
<feature type="compositionally biased region" description="Low complexity" evidence="6">
    <location>
        <begin position="437"/>
        <end position="451"/>
    </location>
</feature>
<feature type="region of interest" description="Disordered" evidence="6">
    <location>
        <begin position="418"/>
        <end position="513"/>
    </location>
</feature>
<feature type="region of interest" description="Disordered" evidence="6">
    <location>
        <begin position="929"/>
        <end position="960"/>
    </location>
</feature>
<evidence type="ECO:0000256" key="6">
    <source>
        <dbReference type="SAM" id="MobiDB-lite"/>
    </source>
</evidence>
<feature type="region of interest" description="Disordered" evidence="6">
    <location>
        <begin position="577"/>
        <end position="609"/>
    </location>
</feature>
<dbReference type="Proteomes" id="UP000095192">
    <property type="component" value="Unassembled WGS sequence"/>
</dbReference>
<keyword evidence="4" id="KW-0418">Kinase</keyword>
<feature type="compositionally biased region" description="Low complexity" evidence="6">
    <location>
        <begin position="863"/>
        <end position="874"/>
    </location>
</feature>
<feature type="domain" description="Protein kinase" evidence="7">
    <location>
        <begin position="1"/>
        <end position="337"/>
    </location>
</feature>
<gene>
    <name evidence="8" type="ORF">cyc_04371</name>
</gene>
<feature type="region of interest" description="Disordered" evidence="6">
    <location>
        <begin position="29"/>
        <end position="61"/>
    </location>
</feature>
<feature type="compositionally biased region" description="Polar residues" evidence="6">
    <location>
        <begin position="42"/>
        <end position="55"/>
    </location>
</feature>
<comment type="caution">
    <text evidence="8">The sequence shown here is derived from an EMBL/GenBank/DDBJ whole genome shotgun (WGS) entry which is preliminary data.</text>
</comment>
<feature type="compositionally biased region" description="Polar residues" evidence="6">
    <location>
        <begin position="741"/>
        <end position="750"/>
    </location>
</feature>
<dbReference type="Gene3D" id="1.10.510.10">
    <property type="entry name" value="Transferase(Phosphotransferase) domain 1"/>
    <property type="match status" value="1"/>
</dbReference>
<dbReference type="InterPro" id="IPR011009">
    <property type="entry name" value="Kinase-like_dom_sf"/>
</dbReference>
<dbReference type="AlphaFoldDB" id="A0A1D3CY34"/>
<feature type="region of interest" description="Disordered" evidence="6">
    <location>
        <begin position="693"/>
        <end position="821"/>
    </location>
</feature>
<dbReference type="SUPFAM" id="SSF56112">
    <property type="entry name" value="Protein kinase-like (PK-like)"/>
    <property type="match status" value="1"/>
</dbReference>
<dbReference type="EMBL" id="JROU02001535">
    <property type="protein sequence ID" value="OEH76107.1"/>
    <property type="molecule type" value="Genomic_DNA"/>
</dbReference>
<accession>A0A1D3CY34</accession>
<protein>
    <recommendedName>
        <fullName evidence="7">Protein kinase domain-containing protein</fullName>
    </recommendedName>
</protein>
<evidence type="ECO:0000256" key="5">
    <source>
        <dbReference type="ARBA" id="ARBA00022840"/>
    </source>
</evidence>
<evidence type="ECO:0000313" key="8">
    <source>
        <dbReference type="EMBL" id="OEH76107.1"/>
    </source>
</evidence>
<dbReference type="InterPro" id="IPR000719">
    <property type="entry name" value="Prot_kinase_dom"/>
</dbReference>
<feature type="compositionally biased region" description="Low complexity" evidence="6">
    <location>
        <begin position="707"/>
        <end position="724"/>
    </location>
</feature>
<keyword evidence="9" id="KW-1185">Reference proteome</keyword>